<dbReference type="NCBIfam" id="NF041664">
    <property type="entry name" value="RNAP_arch_Epp"/>
    <property type="match status" value="1"/>
</dbReference>
<proteinExistence type="inferred from homology"/>
<keyword evidence="2" id="KW-0479">Metal-binding</keyword>
<dbReference type="HAMAP" id="MF_00949">
    <property type="entry name" value="Spt4_arch"/>
    <property type="match status" value="1"/>
</dbReference>
<feature type="domain" description="Spt4/RpoE2 zinc finger" evidence="3">
    <location>
        <begin position="1"/>
        <end position="58"/>
    </location>
</feature>
<evidence type="ECO:0000256" key="1">
    <source>
        <dbReference type="ARBA" id="ARBA00023163"/>
    </source>
</evidence>
<keyword evidence="1 2" id="KW-0804">Transcription</keyword>
<dbReference type="Gene3D" id="2.20.28.90">
    <property type="match status" value="1"/>
</dbReference>
<dbReference type="SUPFAM" id="SSF63393">
    <property type="entry name" value="RNA polymerase subunits"/>
    <property type="match status" value="1"/>
</dbReference>
<keyword evidence="5" id="KW-1185">Reference proteome</keyword>
<dbReference type="InterPro" id="IPR022800">
    <property type="entry name" value="Spt4/RpoE2_Znf"/>
</dbReference>
<evidence type="ECO:0000313" key="5">
    <source>
        <dbReference type="Proteomes" id="UP000009296"/>
    </source>
</evidence>
<dbReference type="RefSeq" id="WP_013866404.1">
    <property type="nucleotide sequence ID" value="NC_015636.1"/>
</dbReference>
<evidence type="ECO:0000256" key="2">
    <source>
        <dbReference type="HAMAP-Rule" id="MF_00949"/>
    </source>
</evidence>
<dbReference type="InterPro" id="IPR007178">
    <property type="entry name" value="Spt4_arch"/>
</dbReference>
<sequence length="58" mass="6609">MKACIRCKYLTKEDKCPLCGSETSENWRGFLIILDPINSEIARKIKVDCKGKYALSVK</sequence>
<dbReference type="SMART" id="SM01389">
    <property type="entry name" value="Spt4"/>
    <property type="match status" value="1"/>
</dbReference>
<dbReference type="Proteomes" id="UP000009296">
    <property type="component" value="Chromosome"/>
</dbReference>
<dbReference type="OrthoDB" id="275101at2157"/>
<feature type="binding site" evidence="2">
    <location>
        <position position="16"/>
    </location>
    <ligand>
        <name>Zn(2+)</name>
        <dbReference type="ChEBI" id="CHEBI:29105"/>
    </ligand>
</feature>
<keyword evidence="2" id="KW-0805">Transcription regulation</keyword>
<feature type="binding site" evidence="2">
    <location>
        <position position="19"/>
    </location>
    <ligand>
        <name>Zn(2+)</name>
        <dbReference type="ChEBI" id="CHEBI:29105"/>
    </ligand>
</feature>
<comment type="function">
    <text evidence="2">Stimulates transcription elongation.</text>
</comment>
<dbReference type="InterPro" id="IPR029040">
    <property type="entry name" value="RPABC4/Spt4"/>
</dbReference>
<dbReference type="AlphaFoldDB" id="F8ANF2"/>
<dbReference type="GO" id="GO:0006355">
    <property type="term" value="P:regulation of DNA-templated transcription"/>
    <property type="evidence" value="ECO:0007669"/>
    <property type="project" value="UniProtKB-UniRule"/>
</dbReference>
<dbReference type="GO" id="GO:0000428">
    <property type="term" value="C:DNA-directed RNA polymerase complex"/>
    <property type="evidence" value="ECO:0007669"/>
    <property type="project" value="UniProtKB-KW"/>
</dbReference>
<dbReference type="HOGENOM" id="CLU_199467_0_0_2"/>
<dbReference type="Pfam" id="PF06093">
    <property type="entry name" value="Spt4"/>
    <property type="match status" value="1"/>
</dbReference>
<dbReference type="GO" id="GO:0008270">
    <property type="term" value="F:zinc ion binding"/>
    <property type="evidence" value="ECO:0007669"/>
    <property type="project" value="UniProtKB-UniRule"/>
</dbReference>
<feature type="binding site" evidence="2">
    <location>
        <position position="4"/>
    </location>
    <ligand>
        <name>Zn(2+)</name>
        <dbReference type="ChEBI" id="CHEBI:29105"/>
    </ligand>
</feature>
<dbReference type="KEGG" id="mok:Metok_0225"/>
<dbReference type="EMBL" id="CP002792">
    <property type="protein sequence ID" value="AEH06218.1"/>
    <property type="molecule type" value="Genomic_DNA"/>
</dbReference>
<dbReference type="PANTHER" id="PTHR40704:SF1">
    <property type="entry name" value="TRANSCRIPTION ELONGATION FACTOR SPT4"/>
    <property type="match status" value="1"/>
</dbReference>
<dbReference type="PANTHER" id="PTHR40704">
    <property type="entry name" value="TRANSCRIPTION ELONGATION FACTOR SPT4"/>
    <property type="match status" value="1"/>
</dbReference>
<comment type="subunit">
    <text evidence="2">Heterodimer composed of Spt4 and Spt5.</text>
</comment>
<accession>F8ANF2</accession>
<dbReference type="STRING" id="647113.Metok_0225"/>
<feature type="binding site" evidence="2">
    <location>
        <position position="7"/>
    </location>
    <ligand>
        <name>Zn(2+)</name>
        <dbReference type="ChEBI" id="CHEBI:29105"/>
    </ligand>
</feature>
<protein>
    <recommendedName>
        <fullName evidence="2">Transcription elongation factor Spt4</fullName>
    </recommendedName>
</protein>
<comment type="similarity">
    <text evidence="2">Belongs to the archaeal Spt4 family.</text>
</comment>
<gene>
    <name evidence="2" type="primary">spt4</name>
    <name evidence="4" type="ordered locus">Metok_0225</name>
</gene>
<evidence type="ECO:0000259" key="3">
    <source>
        <dbReference type="SMART" id="SM01389"/>
    </source>
</evidence>
<keyword evidence="4" id="KW-0240">DNA-directed RNA polymerase</keyword>
<evidence type="ECO:0000313" key="4">
    <source>
        <dbReference type="EMBL" id="AEH06218.1"/>
    </source>
</evidence>
<dbReference type="GeneID" id="10772342"/>
<dbReference type="InterPro" id="IPR038589">
    <property type="entry name" value="Spt4_dom_sf"/>
</dbReference>
<organism evidence="4 5">
    <name type="scientific">Methanothermococcus okinawensis (strain DSM 14208 / JCM 11175 / IH1)</name>
    <dbReference type="NCBI Taxonomy" id="647113"/>
    <lineage>
        <taxon>Archaea</taxon>
        <taxon>Methanobacteriati</taxon>
        <taxon>Methanobacteriota</taxon>
        <taxon>Methanomada group</taxon>
        <taxon>Methanococci</taxon>
        <taxon>Methanococcales</taxon>
        <taxon>Methanococcaceae</taxon>
        <taxon>Methanothermococcus</taxon>
    </lineage>
</organism>
<name>F8ANF2_METOI</name>
<reference evidence="4" key="1">
    <citation type="submission" date="2011-05" db="EMBL/GenBank/DDBJ databases">
        <title>Complete sequence of chromosome of Methanothermococcus okinawensis IH1.</title>
        <authorList>
            <consortium name="US DOE Joint Genome Institute"/>
            <person name="Lucas S."/>
            <person name="Han J."/>
            <person name="Lapidus A."/>
            <person name="Cheng J.-F."/>
            <person name="Goodwin L."/>
            <person name="Pitluck S."/>
            <person name="Peters L."/>
            <person name="Mikhailova N."/>
            <person name="Held B."/>
            <person name="Han C."/>
            <person name="Tapia R."/>
            <person name="Land M."/>
            <person name="Hauser L."/>
            <person name="Kyrpides N."/>
            <person name="Ivanova N."/>
            <person name="Pagani I."/>
            <person name="Sieprawska-Lupa M."/>
            <person name="Takai K."/>
            <person name="Miyazaki J."/>
            <person name="Whitman W."/>
            <person name="Woyke T."/>
        </authorList>
    </citation>
    <scope>NUCLEOTIDE SEQUENCE [LARGE SCALE GENOMIC DNA]</scope>
    <source>
        <strain evidence="4">IH1</strain>
    </source>
</reference>
<dbReference type="eggNOG" id="arCOG04077">
    <property type="taxonomic scope" value="Archaea"/>
</dbReference>
<keyword evidence="2" id="KW-0862">Zinc</keyword>